<reference evidence="1 2" key="1">
    <citation type="journal article" date="2022" name="Nat. Ecol. Evol.">
        <title>A masculinizing supergene underlies an exaggerated male reproductive morph in a spider.</title>
        <authorList>
            <person name="Hendrickx F."/>
            <person name="De Corte Z."/>
            <person name="Sonet G."/>
            <person name="Van Belleghem S.M."/>
            <person name="Kostlbacher S."/>
            <person name="Vangestel C."/>
        </authorList>
    </citation>
    <scope>NUCLEOTIDE SEQUENCE [LARGE SCALE GENOMIC DNA]</scope>
    <source>
        <strain evidence="1">W744_W776</strain>
    </source>
</reference>
<evidence type="ECO:0000313" key="2">
    <source>
        <dbReference type="Proteomes" id="UP000827092"/>
    </source>
</evidence>
<proteinExistence type="predicted"/>
<accession>A0AAV6U441</accession>
<protein>
    <submittedName>
        <fullName evidence="1">Uncharacterized protein</fullName>
    </submittedName>
</protein>
<comment type="caution">
    <text evidence="1">The sequence shown here is derived from an EMBL/GenBank/DDBJ whole genome shotgun (WGS) entry which is preliminary data.</text>
</comment>
<name>A0AAV6U441_9ARAC</name>
<sequence length="140" mass="16646">MDAEYLLLLDLESESDDDSDSEAIALCHELRQRRFWVADYIKRREDLGEFRLYYELDDDRFANYFRMSRIQFGQLQNILVPGFRTIGFSYSLGERTVAKIVVDVTEAMYTHLQTMYLPTPSTEQWRTIGAAFWENIYLQM</sequence>
<dbReference type="AlphaFoldDB" id="A0AAV6U441"/>
<dbReference type="EMBL" id="JAFNEN010000672">
    <property type="protein sequence ID" value="KAG8178727.1"/>
    <property type="molecule type" value="Genomic_DNA"/>
</dbReference>
<organism evidence="1 2">
    <name type="scientific">Oedothorax gibbosus</name>
    <dbReference type="NCBI Taxonomy" id="931172"/>
    <lineage>
        <taxon>Eukaryota</taxon>
        <taxon>Metazoa</taxon>
        <taxon>Ecdysozoa</taxon>
        <taxon>Arthropoda</taxon>
        <taxon>Chelicerata</taxon>
        <taxon>Arachnida</taxon>
        <taxon>Araneae</taxon>
        <taxon>Araneomorphae</taxon>
        <taxon>Entelegynae</taxon>
        <taxon>Araneoidea</taxon>
        <taxon>Linyphiidae</taxon>
        <taxon>Erigoninae</taxon>
        <taxon>Oedothorax</taxon>
    </lineage>
</organism>
<gene>
    <name evidence="1" type="ORF">JTE90_025455</name>
</gene>
<dbReference type="Proteomes" id="UP000827092">
    <property type="component" value="Unassembled WGS sequence"/>
</dbReference>
<keyword evidence="2" id="KW-1185">Reference proteome</keyword>
<evidence type="ECO:0000313" key="1">
    <source>
        <dbReference type="EMBL" id="KAG8178727.1"/>
    </source>
</evidence>